<dbReference type="RefSeq" id="WP_073459228.1">
    <property type="nucleotide sequence ID" value="NZ_CALGVN010000014.1"/>
</dbReference>
<dbReference type="Proteomes" id="UP000184363">
    <property type="component" value="Unassembled WGS sequence"/>
</dbReference>
<keyword evidence="2" id="KW-1185">Reference proteome</keyword>
<dbReference type="OrthoDB" id="3215466at2"/>
<evidence type="ECO:0000313" key="2">
    <source>
        <dbReference type="Proteomes" id="UP000184363"/>
    </source>
</evidence>
<dbReference type="GO" id="GO:0005737">
    <property type="term" value="C:cytoplasm"/>
    <property type="evidence" value="ECO:0007669"/>
    <property type="project" value="TreeGrafter"/>
</dbReference>
<sequence length="210" mass="23449">MTERTIVHLLRHGEVHNPEKILYGRLPGFRLSTRGERQAEIVAEHLADADLAAVVASPLERAQQTAAPTAKRHGLEIVTDEGLIEADNAFEGQRVAVGDGALRSPKHWPLLRNPFRPSWGEPYRQIAERMLAAVHRARELGAGHEVLCVSHQLPIWTLRRYVTGQKLWHDPRRRQCALASLTSLVFEGTELKQVRYSEPAGSSDPRVTGA</sequence>
<dbReference type="Gene3D" id="3.40.50.1240">
    <property type="entry name" value="Phosphoglycerate mutase-like"/>
    <property type="match status" value="1"/>
</dbReference>
<dbReference type="SMART" id="SM00855">
    <property type="entry name" value="PGAM"/>
    <property type="match status" value="1"/>
</dbReference>
<dbReference type="EMBL" id="FRAP01000019">
    <property type="protein sequence ID" value="SHL14866.1"/>
    <property type="molecule type" value="Genomic_DNA"/>
</dbReference>
<dbReference type="GO" id="GO:0016791">
    <property type="term" value="F:phosphatase activity"/>
    <property type="evidence" value="ECO:0007669"/>
    <property type="project" value="TreeGrafter"/>
</dbReference>
<proteinExistence type="predicted"/>
<gene>
    <name evidence="1" type="ORF">SAMN05443637_11968</name>
</gene>
<organism evidence="1 2">
    <name type="scientific">Pseudonocardia thermophila</name>
    <dbReference type="NCBI Taxonomy" id="1848"/>
    <lineage>
        <taxon>Bacteria</taxon>
        <taxon>Bacillati</taxon>
        <taxon>Actinomycetota</taxon>
        <taxon>Actinomycetes</taxon>
        <taxon>Pseudonocardiales</taxon>
        <taxon>Pseudonocardiaceae</taxon>
        <taxon>Pseudonocardia</taxon>
    </lineage>
</organism>
<protein>
    <submittedName>
        <fullName evidence="1">Broad specificity phosphatase PhoE</fullName>
    </submittedName>
</protein>
<dbReference type="InterPro" id="IPR029033">
    <property type="entry name" value="His_PPase_superfam"/>
</dbReference>
<dbReference type="AlphaFoldDB" id="A0A1M6Y987"/>
<dbReference type="STRING" id="1848.SAMN05443637_11968"/>
<name>A0A1M6Y987_PSETH</name>
<dbReference type="InterPro" id="IPR050275">
    <property type="entry name" value="PGM_Phosphatase"/>
</dbReference>
<dbReference type="InterPro" id="IPR013078">
    <property type="entry name" value="His_Pase_superF_clade-1"/>
</dbReference>
<dbReference type="SUPFAM" id="SSF53254">
    <property type="entry name" value="Phosphoglycerate mutase-like"/>
    <property type="match status" value="1"/>
</dbReference>
<evidence type="ECO:0000313" key="1">
    <source>
        <dbReference type="EMBL" id="SHL14866.1"/>
    </source>
</evidence>
<reference evidence="1 2" key="1">
    <citation type="submission" date="2016-11" db="EMBL/GenBank/DDBJ databases">
        <authorList>
            <person name="Jaros S."/>
            <person name="Januszkiewicz K."/>
            <person name="Wedrychowicz H."/>
        </authorList>
    </citation>
    <scope>NUCLEOTIDE SEQUENCE [LARGE SCALE GENOMIC DNA]</scope>
    <source>
        <strain evidence="1 2">DSM 43832</strain>
    </source>
</reference>
<dbReference type="CDD" id="cd07067">
    <property type="entry name" value="HP_PGM_like"/>
    <property type="match status" value="1"/>
</dbReference>
<dbReference type="PANTHER" id="PTHR48100">
    <property type="entry name" value="BROAD-SPECIFICITY PHOSPHATASE YOR283W-RELATED"/>
    <property type="match status" value="1"/>
</dbReference>
<accession>A0A1M6Y987</accession>
<dbReference type="Pfam" id="PF00300">
    <property type="entry name" value="His_Phos_1"/>
    <property type="match status" value="1"/>
</dbReference>
<dbReference type="PANTHER" id="PTHR48100:SF51">
    <property type="entry name" value="PHOSPHOGLYCERATE MUTASE"/>
    <property type="match status" value="1"/>
</dbReference>